<evidence type="ECO:0000256" key="5">
    <source>
        <dbReference type="SAM" id="SignalP"/>
    </source>
</evidence>
<reference evidence="8" key="1">
    <citation type="journal article" date="2019" name="Int. J. Syst. Evol. Microbiol.">
        <title>The Global Catalogue of Microorganisms (GCM) 10K type strain sequencing project: providing services to taxonomists for standard genome sequencing and annotation.</title>
        <authorList>
            <consortium name="The Broad Institute Genomics Platform"/>
            <consortium name="The Broad Institute Genome Sequencing Center for Infectious Disease"/>
            <person name="Wu L."/>
            <person name="Ma J."/>
        </authorList>
    </citation>
    <scope>NUCLEOTIDE SEQUENCE [LARGE SCALE GENOMIC DNA]</scope>
    <source>
        <strain evidence="8">KCTC 42866</strain>
    </source>
</reference>
<name>A0ABW5MJE5_9SPHI</name>
<dbReference type="RefSeq" id="WP_379077182.1">
    <property type="nucleotide sequence ID" value="NZ_JBHULL010000007.1"/>
</dbReference>
<dbReference type="SUPFAM" id="SSF75005">
    <property type="entry name" value="Arabinanase/levansucrase/invertase"/>
    <property type="match status" value="1"/>
</dbReference>
<evidence type="ECO:0000313" key="8">
    <source>
        <dbReference type="Proteomes" id="UP001597461"/>
    </source>
</evidence>
<sequence length="343" mass="38865">MKKNIGRNSWFGFAFSLLAVCLHCSTGIAQTRNAILPGELWPDDEGNHIQAHGGGIIKVKDTYYWYGEERRQGLDSNYRYVSCYSSKDLMNWKFRGDVFKMTDPDSLGKKWVLERPKVYHNLKTGKYVMYMHVDGQVKGEVGNYKYARVGTAIADSPVGPYKFLRTFRPLGHQSRDIGQFIDDDGLAYLIFEDRASKGFHIAKLSADYLDVEQDVCLIKAPLEGGAVVKYDGLYYAIGSALTSWNPNPNKFATALSLKGPWSEFKDIAPVETNTYGSQSTFMLKVTGTKATSVIFVADKWKPRTQWDSRYLWMPLKIGKGELQLPKPQPWHINVKTGETEILK</sequence>
<keyword evidence="8" id="KW-1185">Reference proteome</keyword>
<evidence type="ECO:0000256" key="2">
    <source>
        <dbReference type="ARBA" id="ARBA00022801"/>
    </source>
</evidence>
<dbReference type="InterPro" id="IPR023296">
    <property type="entry name" value="Glyco_hydro_beta-prop_sf"/>
</dbReference>
<dbReference type="Gene3D" id="2.115.10.20">
    <property type="entry name" value="Glycosyl hydrolase domain, family 43"/>
    <property type="match status" value="1"/>
</dbReference>
<evidence type="ECO:0000256" key="3">
    <source>
        <dbReference type="ARBA" id="ARBA00023295"/>
    </source>
</evidence>
<dbReference type="InterPro" id="IPR000418">
    <property type="entry name" value="Ets_dom"/>
</dbReference>
<comment type="caution">
    <text evidence="7">The sequence shown here is derived from an EMBL/GenBank/DDBJ whole genome shotgun (WGS) entry which is preliminary data.</text>
</comment>
<dbReference type="PROSITE" id="PS50061">
    <property type="entry name" value="ETS_DOMAIN_3"/>
    <property type="match status" value="1"/>
</dbReference>
<protein>
    <submittedName>
        <fullName evidence="7">Family 43 glycosylhydrolase</fullName>
    </submittedName>
</protein>
<keyword evidence="5" id="KW-0732">Signal</keyword>
<evidence type="ECO:0000259" key="6">
    <source>
        <dbReference type="PROSITE" id="PS50061"/>
    </source>
</evidence>
<feature type="chain" id="PRO_5046952132" evidence="5">
    <location>
        <begin position="30"/>
        <end position="343"/>
    </location>
</feature>
<dbReference type="PANTHER" id="PTHR22925:SF3">
    <property type="entry name" value="GLYCOSYL HYDROLASE FAMILY PROTEIN 43"/>
    <property type="match status" value="1"/>
</dbReference>
<proteinExistence type="inferred from homology"/>
<organism evidence="7 8">
    <name type="scientific">Pedobacter vanadiisoli</name>
    <dbReference type="NCBI Taxonomy" id="1761975"/>
    <lineage>
        <taxon>Bacteria</taxon>
        <taxon>Pseudomonadati</taxon>
        <taxon>Bacteroidota</taxon>
        <taxon>Sphingobacteriia</taxon>
        <taxon>Sphingobacteriales</taxon>
        <taxon>Sphingobacteriaceae</taxon>
        <taxon>Pedobacter</taxon>
    </lineage>
</organism>
<comment type="similarity">
    <text evidence="1 4">Belongs to the glycosyl hydrolase 43 family.</text>
</comment>
<feature type="signal peptide" evidence="5">
    <location>
        <begin position="1"/>
        <end position="29"/>
    </location>
</feature>
<dbReference type="PANTHER" id="PTHR22925">
    <property type="entry name" value="GLYCOSYL HYDROLASE 43 FAMILY MEMBER"/>
    <property type="match status" value="1"/>
</dbReference>
<evidence type="ECO:0000256" key="4">
    <source>
        <dbReference type="RuleBase" id="RU361187"/>
    </source>
</evidence>
<evidence type="ECO:0000256" key="1">
    <source>
        <dbReference type="ARBA" id="ARBA00009865"/>
    </source>
</evidence>
<dbReference type="Pfam" id="PF04616">
    <property type="entry name" value="Glyco_hydro_43"/>
    <property type="match status" value="1"/>
</dbReference>
<evidence type="ECO:0000313" key="7">
    <source>
        <dbReference type="EMBL" id="MFD2582368.1"/>
    </source>
</evidence>
<dbReference type="EMBL" id="JBHULL010000007">
    <property type="protein sequence ID" value="MFD2582368.1"/>
    <property type="molecule type" value="Genomic_DNA"/>
</dbReference>
<accession>A0ABW5MJE5</accession>
<gene>
    <name evidence="7" type="ORF">ACFSR6_07705</name>
</gene>
<keyword evidence="3 4" id="KW-0326">Glycosidase</keyword>
<dbReference type="InterPro" id="IPR006710">
    <property type="entry name" value="Glyco_hydro_43"/>
</dbReference>
<feature type="domain" description="ETS" evidence="6">
    <location>
        <begin position="71"/>
        <end position="151"/>
    </location>
</feature>
<dbReference type="CDD" id="cd18821">
    <property type="entry name" value="GH43_Pc3Gal43A-like"/>
    <property type="match status" value="1"/>
</dbReference>
<keyword evidence="2 4" id="KW-0378">Hydrolase</keyword>
<dbReference type="Proteomes" id="UP001597461">
    <property type="component" value="Unassembled WGS sequence"/>
</dbReference>